<dbReference type="SUPFAM" id="SSF55961">
    <property type="entry name" value="Bet v1-like"/>
    <property type="match status" value="1"/>
</dbReference>
<dbReference type="InterPro" id="IPR023393">
    <property type="entry name" value="START-like_dom_sf"/>
</dbReference>
<dbReference type="Gene3D" id="3.30.530.20">
    <property type="match status" value="1"/>
</dbReference>
<dbReference type="RefSeq" id="WP_170322701.1">
    <property type="nucleotide sequence ID" value="NZ_BAAAHL010000012.1"/>
</dbReference>
<evidence type="ECO:0000313" key="2">
    <source>
        <dbReference type="Proteomes" id="UP000331127"/>
    </source>
</evidence>
<organism evidence="1 2">
    <name type="scientific">Acrocarpospora macrocephala</name>
    <dbReference type="NCBI Taxonomy" id="150177"/>
    <lineage>
        <taxon>Bacteria</taxon>
        <taxon>Bacillati</taxon>
        <taxon>Actinomycetota</taxon>
        <taxon>Actinomycetes</taxon>
        <taxon>Streptosporangiales</taxon>
        <taxon>Streptosporangiaceae</taxon>
        <taxon>Acrocarpospora</taxon>
    </lineage>
</organism>
<dbReference type="EMBL" id="BLAE01000035">
    <property type="protein sequence ID" value="GES12265.1"/>
    <property type="molecule type" value="Genomic_DNA"/>
</dbReference>
<accession>A0A5M3WSD6</accession>
<dbReference type="Proteomes" id="UP000331127">
    <property type="component" value="Unassembled WGS sequence"/>
</dbReference>
<sequence>MKISGQFTAQTGVRALLDLSASKLEQVSTLRDVAAKPDGSISALFTPATGFGRLPITIKIIQQGSDESGALLRVQGRLGPNLFDVELALAFTASGAGTDVNWEAQFMALGPAASVGQRVAGDIATRAINDVLVAAATIGAAH</sequence>
<protein>
    <recommendedName>
        <fullName evidence="3">Carbon monoxide dehydrogenase</fullName>
    </recommendedName>
</protein>
<proteinExistence type="predicted"/>
<evidence type="ECO:0000313" key="1">
    <source>
        <dbReference type="EMBL" id="GES12265.1"/>
    </source>
</evidence>
<name>A0A5M3WSD6_9ACTN</name>
<comment type="caution">
    <text evidence="1">The sequence shown here is derived from an EMBL/GenBank/DDBJ whole genome shotgun (WGS) entry which is preliminary data.</text>
</comment>
<reference evidence="1 2" key="1">
    <citation type="submission" date="2019-10" db="EMBL/GenBank/DDBJ databases">
        <title>Whole genome shotgun sequence of Acrocarpospora macrocephala NBRC 16266.</title>
        <authorList>
            <person name="Ichikawa N."/>
            <person name="Kimura A."/>
            <person name="Kitahashi Y."/>
            <person name="Komaki H."/>
            <person name="Oguchi A."/>
        </authorList>
    </citation>
    <scope>NUCLEOTIDE SEQUENCE [LARGE SCALE GENOMIC DNA]</scope>
    <source>
        <strain evidence="1 2">NBRC 16266</strain>
    </source>
</reference>
<dbReference type="AlphaFoldDB" id="A0A5M3WSD6"/>
<keyword evidence="2" id="KW-1185">Reference proteome</keyword>
<evidence type="ECO:0008006" key="3">
    <source>
        <dbReference type="Google" id="ProtNLM"/>
    </source>
</evidence>
<gene>
    <name evidence="1" type="ORF">Amac_058620</name>
</gene>